<dbReference type="Proteomes" id="UP000717585">
    <property type="component" value="Unassembled WGS sequence"/>
</dbReference>
<feature type="transmembrane region" description="Helical" evidence="2">
    <location>
        <begin position="202"/>
        <end position="224"/>
    </location>
</feature>
<evidence type="ECO:0000313" key="4">
    <source>
        <dbReference type="Proteomes" id="UP000717585"/>
    </source>
</evidence>
<organism evidence="3 4">
    <name type="scientific">Carpediemonas membranifera</name>
    <dbReference type="NCBI Taxonomy" id="201153"/>
    <lineage>
        <taxon>Eukaryota</taxon>
        <taxon>Metamonada</taxon>
        <taxon>Carpediemonas-like organisms</taxon>
        <taxon>Carpediemonas</taxon>
    </lineage>
</organism>
<reference evidence="3" key="1">
    <citation type="submission" date="2021-05" db="EMBL/GenBank/DDBJ databases">
        <title>A free-living protist that lacks canonical eukaryotic 1 DNA replication and segregation systems.</title>
        <authorList>
            <person name="Salas-Leiva D.E."/>
            <person name="Tromer E.C."/>
            <person name="Curtis B.A."/>
            <person name="Jerlstrom-Hultqvist J."/>
            <person name="Kolisko M."/>
            <person name="Yi Z."/>
            <person name="Salas-Leiva J.S."/>
            <person name="Gallot-Lavallee L."/>
            <person name="Kops G.J.P.L."/>
            <person name="Archibald J.M."/>
            <person name="Simpson A.G.B."/>
            <person name="Roger A.J."/>
        </authorList>
    </citation>
    <scope>NUCLEOTIDE SEQUENCE</scope>
    <source>
        <strain evidence="3">BICM</strain>
    </source>
</reference>
<keyword evidence="2" id="KW-1133">Transmembrane helix</keyword>
<feature type="transmembrane region" description="Helical" evidence="2">
    <location>
        <begin position="30"/>
        <end position="49"/>
    </location>
</feature>
<dbReference type="OrthoDB" id="5376138at2759"/>
<feature type="transmembrane region" description="Helical" evidence="2">
    <location>
        <begin position="154"/>
        <end position="171"/>
    </location>
</feature>
<dbReference type="EMBL" id="JAHDYR010000002">
    <property type="protein sequence ID" value="KAG9397384.1"/>
    <property type="molecule type" value="Genomic_DNA"/>
</dbReference>
<feature type="transmembrane region" description="Helical" evidence="2">
    <location>
        <begin position="80"/>
        <end position="97"/>
    </location>
</feature>
<evidence type="ECO:0000256" key="2">
    <source>
        <dbReference type="SAM" id="Phobius"/>
    </source>
</evidence>
<proteinExistence type="predicted"/>
<feature type="transmembrane region" description="Helical" evidence="2">
    <location>
        <begin position="178"/>
        <end position="196"/>
    </location>
</feature>
<gene>
    <name evidence="3" type="ORF">J8273_0874</name>
</gene>
<feature type="transmembrane region" description="Helical" evidence="2">
    <location>
        <begin position="125"/>
        <end position="142"/>
    </location>
</feature>
<protein>
    <submittedName>
        <fullName evidence="3">Uncharacterized protein</fullName>
    </submittedName>
</protein>
<feature type="region of interest" description="Disordered" evidence="1">
    <location>
        <begin position="308"/>
        <end position="330"/>
    </location>
</feature>
<keyword evidence="2" id="KW-0472">Membrane</keyword>
<feature type="compositionally biased region" description="Low complexity" evidence="1">
    <location>
        <begin position="395"/>
        <end position="405"/>
    </location>
</feature>
<evidence type="ECO:0000313" key="3">
    <source>
        <dbReference type="EMBL" id="KAG9397384.1"/>
    </source>
</evidence>
<accession>A0A8J6BA90</accession>
<keyword evidence="2" id="KW-0812">Transmembrane</keyword>
<dbReference type="AlphaFoldDB" id="A0A8J6BA90"/>
<keyword evidence="4" id="KW-1185">Reference proteome</keyword>
<comment type="caution">
    <text evidence="3">The sequence shown here is derived from an EMBL/GenBank/DDBJ whole genome shotgun (WGS) entry which is preliminary data.</text>
</comment>
<feature type="region of interest" description="Disordered" evidence="1">
    <location>
        <begin position="358"/>
        <end position="405"/>
    </location>
</feature>
<name>A0A8J6BA90_9EUKA</name>
<sequence>MAAQNYLDFGSFSFFFEVSAWPLEHLWNNVVLMYFTNSWVLVLLLAYMWESLEAFSFSIAKEFDSSVALEELADSTVGDIWSAVLGIFIVKFIYWRTNNIHRHQWKPFEIPGIVYRYVIHNPIRALAYISCVAVGRGSFWVIDTHGSSRIWSLLWHYVADLLACFVAMLAFKELNAHPIRVFGAQAIILTIIHIAVFQDPIAHESCLLGTVIGVVVCLVFELLVPPARKKVREKKDPVAIKANNELRQVKHALSRLGKQLDAKRFTEDDISTWATEKPTIATVVEVFTEIGSRLNTPATSELLIEKSTDDRPNTRQTELTATGCEDGPIGTSLDIVETTRAEGDSEVGNQAYPSVEYSEYSASSGCEEAGVSTPPGTVEGERVSTQSPPVGGVGLVIVPPEVSSV</sequence>
<evidence type="ECO:0000256" key="1">
    <source>
        <dbReference type="SAM" id="MobiDB-lite"/>
    </source>
</evidence>